<sequence length="281" mass="31363">MHYAPRALPCMGCRSCPVPTIPGTNGPQVFNLSQIKALALAVRCRRRVAPAAGSGRSIGQSPGAEPLIGNRRIIEGPRVLHVFFYYYSKTAQCVYCRFPKRESDRLGLGSGPGVVLENAPKIGKRPIRTGRARSLSVYFRGIPPNLDFRLGRAIGQTRTIRANEHAWRQRVEDHRHSSTRIPLVQSLASCHLFEKQYAHFFKTRTKGVIVYSHRDGDDGTFSEWTDNGIRRQKESSVIFQSILHSICGKACVRVSSQGQRVRLAGRYRTADDSRCSALDAN</sequence>
<accession>A0A4C1V027</accession>
<reference evidence="1 2" key="1">
    <citation type="journal article" date="2019" name="Commun. Biol.">
        <title>The bagworm genome reveals a unique fibroin gene that provides high tensile strength.</title>
        <authorList>
            <person name="Kono N."/>
            <person name="Nakamura H."/>
            <person name="Ohtoshi R."/>
            <person name="Tomita M."/>
            <person name="Numata K."/>
            <person name="Arakawa K."/>
        </authorList>
    </citation>
    <scope>NUCLEOTIDE SEQUENCE [LARGE SCALE GENOMIC DNA]</scope>
</reference>
<comment type="caution">
    <text evidence="1">The sequence shown here is derived from an EMBL/GenBank/DDBJ whole genome shotgun (WGS) entry which is preliminary data.</text>
</comment>
<dbReference type="Proteomes" id="UP000299102">
    <property type="component" value="Unassembled WGS sequence"/>
</dbReference>
<proteinExistence type="predicted"/>
<evidence type="ECO:0000313" key="1">
    <source>
        <dbReference type="EMBL" id="GBP32088.1"/>
    </source>
</evidence>
<evidence type="ECO:0000313" key="2">
    <source>
        <dbReference type="Proteomes" id="UP000299102"/>
    </source>
</evidence>
<gene>
    <name evidence="1" type="ORF">EVAR_80854_1</name>
</gene>
<protein>
    <submittedName>
        <fullName evidence="1">Uncharacterized protein</fullName>
    </submittedName>
</protein>
<organism evidence="1 2">
    <name type="scientific">Eumeta variegata</name>
    <name type="common">Bagworm moth</name>
    <name type="synonym">Eumeta japonica</name>
    <dbReference type="NCBI Taxonomy" id="151549"/>
    <lineage>
        <taxon>Eukaryota</taxon>
        <taxon>Metazoa</taxon>
        <taxon>Ecdysozoa</taxon>
        <taxon>Arthropoda</taxon>
        <taxon>Hexapoda</taxon>
        <taxon>Insecta</taxon>
        <taxon>Pterygota</taxon>
        <taxon>Neoptera</taxon>
        <taxon>Endopterygota</taxon>
        <taxon>Lepidoptera</taxon>
        <taxon>Glossata</taxon>
        <taxon>Ditrysia</taxon>
        <taxon>Tineoidea</taxon>
        <taxon>Psychidae</taxon>
        <taxon>Oiketicinae</taxon>
        <taxon>Eumeta</taxon>
    </lineage>
</organism>
<name>A0A4C1V027_EUMVA</name>
<dbReference type="EMBL" id="BGZK01000255">
    <property type="protein sequence ID" value="GBP32088.1"/>
    <property type="molecule type" value="Genomic_DNA"/>
</dbReference>
<dbReference type="AlphaFoldDB" id="A0A4C1V027"/>
<keyword evidence="2" id="KW-1185">Reference proteome</keyword>